<dbReference type="InParanoid" id="E9G6H7"/>
<evidence type="ECO:0000313" key="2">
    <source>
        <dbReference type="Proteomes" id="UP000000305"/>
    </source>
</evidence>
<proteinExistence type="predicted"/>
<evidence type="ECO:0000313" key="1">
    <source>
        <dbReference type="EMBL" id="EFX84991.1"/>
    </source>
</evidence>
<sequence length="49" mass="5724">MRSAFSTSVSDSRLLTQYRIYCYLYVSMAIDVRLLMKMLPNEEMVKGVL</sequence>
<protein>
    <submittedName>
        <fullName evidence="1">Uncharacterized protein</fullName>
    </submittedName>
</protein>
<organism evidence="1 2">
    <name type="scientific">Daphnia pulex</name>
    <name type="common">Water flea</name>
    <dbReference type="NCBI Taxonomy" id="6669"/>
    <lineage>
        <taxon>Eukaryota</taxon>
        <taxon>Metazoa</taxon>
        <taxon>Ecdysozoa</taxon>
        <taxon>Arthropoda</taxon>
        <taxon>Crustacea</taxon>
        <taxon>Branchiopoda</taxon>
        <taxon>Diplostraca</taxon>
        <taxon>Cladocera</taxon>
        <taxon>Anomopoda</taxon>
        <taxon>Daphniidae</taxon>
        <taxon>Daphnia</taxon>
    </lineage>
</organism>
<dbReference type="EMBL" id="GL732533">
    <property type="protein sequence ID" value="EFX84991.1"/>
    <property type="molecule type" value="Genomic_DNA"/>
</dbReference>
<dbReference type="Proteomes" id="UP000000305">
    <property type="component" value="Unassembled WGS sequence"/>
</dbReference>
<keyword evidence="2" id="KW-1185">Reference proteome</keyword>
<gene>
    <name evidence="1" type="ORF">DAPPUDRAFT_314542</name>
</gene>
<dbReference type="HOGENOM" id="CLU_3144312_0_0_1"/>
<dbReference type="AlphaFoldDB" id="E9G6H7"/>
<reference evidence="1 2" key="1">
    <citation type="journal article" date="2011" name="Science">
        <title>The ecoresponsive genome of Daphnia pulex.</title>
        <authorList>
            <person name="Colbourne J.K."/>
            <person name="Pfrender M.E."/>
            <person name="Gilbert D."/>
            <person name="Thomas W.K."/>
            <person name="Tucker A."/>
            <person name="Oakley T.H."/>
            <person name="Tokishita S."/>
            <person name="Aerts A."/>
            <person name="Arnold G.J."/>
            <person name="Basu M.K."/>
            <person name="Bauer D.J."/>
            <person name="Caceres C.E."/>
            <person name="Carmel L."/>
            <person name="Casola C."/>
            <person name="Choi J.H."/>
            <person name="Detter J.C."/>
            <person name="Dong Q."/>
            <person name="Dusheyko S."/>
            <person name="Eads B.D."/>
            <person name="Frohlich T."/>
            <person name="Geiler-Samerotte K.A."/>
            <person name="Gerlach D."/>
            <person name="Hatcher P."/>
            <person name="Jogdeo S."/>
            <person name="Krijgsveld J."/>
            <person name="Kriventseva E.V."/>
            <person name="Kultz D."/>
            <person name="Laforsch C."/>
            <person name="Lindquist E."/>
            <person name="Lopez J."/>
            <person name="Manak J.R."/>
            <person name="Muller J."/>
            <person name="Pangilinan J."/>
            <person name="Patwardhan R.P."/>
            <person name="Pitluck S."/>
            <person name="Pritham E.J."/>
            <person name="Rechtsteiner A."/>
            <person name="Rho M."/>
            <person name="Rogozin I.B."/>
            <person name="Sakarya O."/>
            <person name="Salamov A."/>
            <person name="Schaack S."/>
            <person name="Shapiro H."/>
            <person name="Shiga Y."/>
            <person name="Skalitzky C."/>
            <person name="Smith Z."/>
            <person name="Souvorov A."/>
            <person name="Sung W."/>
            <person name="Tang Z."/>
            <person name="Tsuchiya D."/>
            <person name="Tu H."/>
            <person name="Vos H."/>
            <person name="Wang M."/>
            <person name="Wolf Y.I."/>
            <person name="Yamagata H."/>
            <person name="Yamada T."/>
            <person name="Ye Y."/>
            <person name="Shaw J.R."/>
            <person name="Andrews J."/>
            <person name="Crease T.J."/>
            <person name="Tang H."/>
            <person name="Lucas S.M."/>
            <person name="Robertson H.M."/>
            <person name="Bork P."/>
            <person name="Koonin E.V."/>
            <person name="Zdobnov E.M."/>
            <person name="Grigoriev I.V."/>
            <person name="Lynch M."/>
            <person name="Boore J.L."/>
        </authorList>
    </citation>
    <scope>NUCLEOTIDE SEQUENCE [LARGE SCALE GENOMIC DNA]</scope>
</reference>
<name>E9G6H7_DAPPU</name>
<dbReference type="KEGG" id="dpx:DAPPUDRAFT_314542"/>
<accession>E9G6H7</accession>